<dbReference type="SUPFAM" id="SSF82185">
    <property type="entry name" value="Histone H3 K4-specific methyltransferase SET7/9 N-terminal domain"/>
    <property type="match status" value="1"/>
</dbReference>
<comment type="caution">
    <text evidence="1">The sequence shown here is derived from an EMBL/GenBank/DDBJ whole genome shotgun (WGS) entry which is preliminary data.</text>
</comment>
<gene>
    <name evidence="1" type="ORF">DFO68_11387</name>
</gene>
<sequence>MSFFRNIKRMTVATAKAINNGVELLDELAEGAQKSSELLLIKTKASGLDKEIHHLINNSANPKEIQEKRQDLSEKYDELINKTLDSERDDYVSKNKSLQSDMILSSISEMEKSVETKEQALSIHNFELAITEILKLENIKADLEHLLRITQSSQYNVAHQKAQDKLNSITILIADLQEKRHEENSSLYLSGDRKSRTRLYDGKNHGLSEFWYEDGTKEKEISFSHGILCGMSRYWRNDGTILSEISNQPINSSFTHSVFSRNGTKILEGSQKDKKGYIDIWLWDGSFVCRANMNNCKVSRTSFLLKAVMRKNVWANLYRARKPGSQQELFNDMTETMESHTKFSYEMANYLTRGKAFHKGYKNDDATREMAH</sequence>
<dbReference type="Gene3D" id="2.20.110.10">
    <property type="entry name" value="Histone H3 K4-specific methyltransferase SET7/9 N-terminal domain"/>
    <property type="match status" value="1"/>
</dbReference>
<dbReference type="AlphaFoldDB" id="A0A4R6HDC0"/>
<keyword evidence="2" id="KW-1185">Reference proteome</keyword>
<protein>
    <submittedName>
        <fullName evidence="1">Uncharacterized protein</fullName>
    </submittedName>
</protein>
<reference evidence="1 2" key="1">
    <citation type="submission" date="2019-03" db="EMBL/GenBank/DDBJ databases">
        <title>Freshwater and sediment microbial communities from various areas in North America, analyzing microbe dynamics in response to fracking.</title>
        <authorList>
            <person name="Lamendella R."/>
        </authorList>
    </citation>
    <scope>NUCLEOTIDE SEQUENCE [LARGE SCALE GENOMIC DNA]</scope>
    <source>
        <strain evidence="1 2">1_TX</strain>
    </source>
</reference>
<accession>A0A4R6HDC0</accession>
<dbReference type="EMBL" id="SNWH01000013">
    <property type="protein sequence ID" value="TDO06077.1"/>
    <property type="molecule type" value="Genomic_DNA"/>
</dbReference>
<evidence type="ECO:0000313" key="1">
    <source>
        <dbReference type="EMBL" id="TDO06077.1"/>
    </source>
</evidence>
<name>A0A4R6HDC0_9GAMM</name>
<proteinExistence type="predicted"/>
<organism evidence="1 2">
    <name type="scientific">Halomonas ventosae</name>
    <dbReference type="NCBI Taxonomy" id="229007"/>
    <lineage>
        <taxon>Bacteria</taxon>
        <taxon>Pseudomonadati</taxon>
        <taxon>Pseudomonadota</taxon>
        <taxon>Gammaproteobacteria</taxon>
        <taxon>Oceanospirillales</taxon>
        <taxon>Halomonadaceae</taxon>
        <taxon>Halomonas</taxon>
    </lineage>
</organism>
<dbReference type="Proteomes" id="UP000295150">
    <property type="component" value="Unassembled WGS sequence"/>
</dbReference>
<evidence type="ECO:0000313" key="2">
    <source>
        <dbReference type="Proteomes" id="UP000295150"/>
    </source>
</evidence>